<evidence type="ECO:0000259" key="2">
    <source>
        <dbReference type="Pfam" id="PF05183"/>
    </source>
</evidence>
<organism evidence="3 4">
    <name type="scientific">Neolentinus lepideus HHB14362 ss-1</name>
    <dbReference type="NCBI Taxonomy" id="1314782"/>
    <lineage>
        <taxon>Eukaryota</taxon>
        <taxon>Fungi</taxon>
        <taxon>Dikarya</taxon>
        <taxon>Basidiomycota</taxon>
        <taxon>Agaricomycotina</taxon>
        <taxon>Agaricomycetes</taxon>
        <taxon>Gloeophyllales</taxon>
        <taxon>Gloeophyllaceae</taxon>
        <taxon>Neolentinus</taxon>
    </lineage>
</organism>
<dbReference type="GO" id="GO:0003723">
    <property type="term" value="F:RNA binding"/>
    <property type="evidence" value="ECO:0007669"/>
    <property type="project" value="UniProtKB-KW"/>
</dbReference>
<sequence>MVVFTEAPDRQIVAATFNAQAGSSRQRTISAPAPAPTVLQKRKDREDFSGLSGARSVRRKTATSLLDEEVPPGTPVIIVSYGAKLFDDFAADGHPQAHDDHYQHAFDARKLPVGVQWEIARFMTIQGAMNRAKRPDKGKWIDYHSIQIPWLEELQHRNCAKPDANAHMAPKTIQLLVEKILGTTAERDNLSKMAFVKEEAAKIPWPELDKETEVLKADPYGALGGGNRDDGWYGGKIHFIAKMKEDGHIVLEQPKLGSSHRFARRFGSARFISIKCPNKLRGEKLLRYFKRPFVIHGRIFRAYYAKDMTAFLFQTDEVLTTDKKVIMPSGDGWSISRFIEWHNPISQNQNQTMAKWAARMALGLSNSVPGIRLLQENVKPLDEEISPAWPAYREEHPDEVKPPSFMEMTDGCGWINRAGLNMLRRRMGWHSTPTAVQCRLAGSKGLLLLHPDDEVNNNPEPMVFIRPSQEKIKYAQTQAYDPAWLTIDVLRASHMRSQARLSAETMTNIWENGVDWKVFTALMVSDLKERVTALTDWSGPDGAYNVWLALAIGGGVFSARQAREAGGEARARGYAERQEEEETEDDELIELGEVIFGRSSAWWIDMISGCPSSLEETDMFLIDAGFRPEDCYVLREKTKQVIKKVIKTHATKFNPTVPMSCSAFIVPDPHGVLQPGEIQIRCSERSLIPPDGSDELTDFITGDVLVMRNPCKLPTDVQKVKAVVHEKLRDYTDVIIFSVTDYRHLASKLGGGDYDGDKVMAIWMKEIVEPFRCSDPKYLDPPPEIASWIKKNPTKVSDVLQDADDLFDAQQDFLLMALKTPPLVGIYSMLHYHAAYVEGYCDPLTIQLGHMAGIVLDASKSGLEVKEHILAGHQALYKSRPPRWTENEKDIEKFSSRNENHAKRPDCRFDDPGWKKTHVLDRILDEGQKEKDKWLANLENLFPYSPGTDKALEEPWQDAQARAQKCLARGITDLDEDLRSIERHVERMAQERQERLKGERSDSKDGVAFTDLEIEKRQDVLRELSRRFASELTAHDLNIVGKNELEELKASYAYILKPHNRFPFDVACRTLCTIKARSLGSYKAVEQSFYERFKISKSFLQNPRYS</sequence>
<keyword evidence="4" id="KW-1185">Reference proteome</keyword>
<evidence type="ECO:0000256" key="1">
    <source>
        <dbReference type="RuleBase" id="RU363098"/>
    </source>
</evidence>
<comment type="similarity">
    <text evidence="1">Belongs to the RdRP family.</text>
</comment>
<keyword evidence="1" id="KW-0548">Nucleotidyltransferase</keyword>
<gene>
    <name evidence="3" type="ORF">NEOLEDRAFT_254859</name>
</gene>
<dbReference type="Proteomes" id="UP000076761">
    <property type="component" value="Unassembled WGS sequence"/>
</dbReference>
<keyword evidence="1" id="KW-0808">Transferase</keyword>
<dbReference type="InParanoid" id="A0A165TAM4"/>
<dbReference type="AlphaFoldDB" id="A0A165TAM4"/>
<evidence type="ECO:0000313" key="3">
    <source>
        <dbReference type="EMBL" id="KZT26389.1"/>
    </source>
</evidence>
<dbReference type="EC" id="2.7.7.48" evidence="1"/>
<keyword evidence="1" id="KW-0694">RNA-binding</keyword>
<dbReference type="PANTHER" id="PTHR23079:SF14">
    <property type="entry name" value="RNA-DEPENDENT RNA POLYMERASE"/>
    <property type="match status" value="1"/>
</dbReference>
<dbReference type="EMBL" id="KV425567">
    <property type="protein sequence ID" value="KZT26389.1"/>
    <property type="molecule type" value="Genomic_DNA"/>
</dbReference>
<reference evidence="3 4" key="1">
    <citation type="journal article" date="2016" name="Mol. Biol. Evol.">
        <title>Comparative Genomics of Early-Diverging Mushroom-Forming Fungi Provides Insights into the Origins of Lignocellulose Decay Capabilities.</title>
        <authorList>
            <person name="Nagy L.G."/>
            <person name="Riley R."/>
            <person name="Tritt A."/>
            <person name="Adam C."/>
            <person name="Daum C."/>
            <person name="Floudas D."/>
            <person name="Sun H."/>
            <person name="Yadav J.S."/>
            <person name="Pangilinan J."/>
            <person name="Larsson K.H."/>
            <person name="Matsuura K."/>
            <person name="Barry K."/>
            <person name="Labutti K."/>
            <person name="Kuo R."/>
            <person name="Ohm R.A."/>
            <person name="Bhattacharya S.S."/>
            <person name="Shirouzu T."/>
            <person name="Yoshinaga Y."/>
            <person name="Martin F.M."/>
            <person name="Grigoriev I.V."/>
            <person name="Hibbett D.S."/>
        </authorList>
    </citation>
    <scope>NUCLEOTIDE SEQUENCE [LARGE SCALE GENOMIC DNA]</scope>
    <source>
        <strain evidence="3 4">HHB14362 ss-1</strain>
    </source>
</reference>
<accession>A0A165TAM4</accession>
<dbReference type="InterPro" id="IPR007855">
    <property type="entry name" value="RDRP"/>
</dbReference>
<keyword evidence="1" id="KW-0696">RNA-directed RNA polymerase</keyword>
<evidence type="ECO:0000313" key="4">
    <source>
        <dbReference type="Proteomes" id="UP000076761"/>
    </source>
</evidence>
<feature type="domain" description="RDRP core" evidence="2">
    <location>
        <begin position="248"/>
        <end position="925"/>
    </location>
</feature>
<dbReference type="GO" id="GO:0030422">
    <property type="term" value="P:siRNA processing"/>
    <property type="evidence" value="ECO:0007669"/>
    <property type="project" value="TreeGrafter"/>
</dbReference>
<dbReference type="GO" id="GO:0003968">
    <property type="term" value="F:RNA-directed RNA polymerase activity"/>
    <property type="evidence" value="ECO:0007669"/>
    <property type="project" value="UniProtKB-KW"/>
</dbReference>
<dbReference type="PANTHER" id="PTHR23079">
    <property type="entry name" value="RNA-DEPENDENT RNA POLYMERASE"/>
    <property type="match status" value="1"/>
</dbReference>
<protein>
    <recommendedName>
        <fullName evidence="1">RNA-dependent RNA polymerase</fullName>
        <ecNumber evidence="1">2.7.7.48</ecNumber>
    </recommendedName>
</protein>
<dbReference type="GO" id="GO:0031380">
    <property type="term" value="C:nuclear RNA-directed RNA polymerase complex"/>
    <property type="evidence" value="ECO:0007669"/>
    <property type="project" value="TreeGrafter"/>
</dbReference>
<dbReference type="Pfam" id="PF05183">
    <property type="entry name" value="RdRP"/>
    <property type="match status" value="1"/>
</dbReference>
<name>A0A165TAM4_9AGAM</name>
<dbReference type="STRING" id="1314782.A0A165TAM4"/>
<proteinExistence type="inferred from homology"/>
<dbReference type="InterPro" id="IPR057596">
    <property type="entry name" value="RDRP_core"/>
</dbReference>
<dbReference type="OrthoDB" id="10055769at2759"/>
<comment type="catalytic activity">
    <reaction evidence="1">
        <text>RNA(n) + a ribonucleoside 5'-triphosphate = RNA(n+1) + diphosphate</text>
        <dbReference type="Rhea" id="RHEA:21248"/>
        <dbReference type="Rhea" id="RHEA-COMP:14527"/>
        <dbReference type="Rhea" id="RHEA-COMP:17342"/>
        <dbReference type="ChEBI" id="CHEBI:33019"/>
        <dbReference type="ChEBI" id="CHEBI:61557"/>
        <dbReference type="ChEBI" id="CHEBI:140395"/>
        <dbReference type="EC" id="2.7.7.48"/>
    </reaction>
</comment>